<reference evidence="1 2" key="1">
    <citation type="submission" date="2019-07" db="EMBL/GenBank/DDBJ databases">
        <title>Whole genome shotgun sequence of Cyclobacterium qasimii NBRC 106168.</title>
        <authorList>
            <person name="Hosoyama A."/>
            <person name="Uohara A."/>
            <person name="Ohji S."/>
            <person name="Ichikawa N."/>
        </authorList>
    </citation>
    <scope>NUCLEOTIDE SEQUENCE [LARGE SCALE GENOMIC DNA]</scope>
    <source>
        <strain evidence="1 2">NBRC 106168</strain>
    </source>
</reference>
<evidence type="ECO:0000313" key="2">
    <source>
        <dbReference type="Proteomes" id="UP000321301"/>
    </source>
</evidence>
<evidence type="ECO:0000313" key="1">
    <source>
        <dbReference type="EMBL" id="GEO20991.1"/>
    </source>
</evidence>
<dbReference type="EMBL" id="BJYV01000004">
    <property type="protein sequence ID" value="GEO20991.1"/>
    <property type="molecule type" value="Genomic_DNA"/>
</dbReference>
<proteinExistence type="predicted"/>
<dbReference type="AlphaFoldDB" id="A0A512C9V2"/>
<name>A0A512C9V2_9BACT</name>
<comment type="caution">
    <text evidence="1">The sequence shown here is derived from an EMBL/GenBank/DDBJ whole genome shotgun (WGS) entry which is preliminary data.</text>
</comment>
<keyword evidence="2" id="KW-1185">Reference proteome</keyword>
<gene>
    <name evidence="1" type="ORF">CQA01_15250</name>
</gene>
<dbReference type="Proteomes" id="UP000321301">
    <property type="component" value="Unassembled WGS sequence"/>
</dbReference>
<dbReference type="RefSeq" id="WP_020890563.1">
    <property type="nucleotide sequence ID" value="NZ_BJYV01000004.1"/>
</dbReference>
<organism evidence="1 2">
    <name type="scientific">Cyclobacterium qasimii</name>
    <dbReference type="NCBI Taxonomy" id="1350429"/>
    <lineage>
        <taxon>Bacteria</taxon>
        <taxon>Pseudomonadati</taxon>
        <taxon>Bacteroidota</taxon>
        <taxon>Cytophagia</taxon>
        <taxon>Cytophagales</taxon>
        <taxon>Cyclobacteriaceae</taxon>
        <taxon>Cyclobacterium</taxon>
    </lineage>
</organism>
<accession>A0A512C9V2</accession>
<protein>
    <submittedName>
        <fullName evidence="1">Uncharacterized protein</fullName>
    </submittedName>
</protein>
<sequence length="180" mass="21150">MEKVTFLSGTYENTAINGVAVNFKIRYFKENKGFLKYNTLESWFKVTLTRFALIEWGKLENLDEEKLIKLTFPFAIEWVSQRVKDGTLKDFEEKVISTEDKINPYPFDINKIEKIEGYEIIFSDNQIDIGTRIRTNIIADSIIEVRDNINAIVYSKHSENLLKLGQERNILNLFRTIENR</sequence>